<name>A0AAV2RC35_MEGNR</name>
<organism evidence="2 3">
    <name type="scientific">Meganyctiphanes norvegica</name>
    <name type="common">Northern krill</name>
    <name type="synonym">Thysanopoda norvegica</name>
    <dbReference type="NCBI Taxonomy" id="48144"/>
    <lineage>
        <taxon>Eukaryota</taxon>
        <taxon>Metazoa</taxon>
        <taxon>Ecdysozoa</taxon>
        <taxon>Arthropoda</taxon>
        <taxon>Crustacea</taxon>
        <taxon>Multicrustacea</taxon>
        <taxon>Malacostraca</taxon>
        <taxon>Eumalacostraca</taxon>
        <taxon>Eucarida</taxon>
        <taxon>Euphausiacea</taxon>
        <taxon>Euphausiidae</taxon>
        <taxon>Meganyctiphanes</taxon>
    </lineage>
</organism>
<sequence length="547" mass="60925">SKYQGNHNYGFTYNIGVGGPGSPRYGHHEIRNDHQTQGYYEVQLPSHSNQKVSYTISESSSAAAPTSTYKEITNENTSSPHLFNKRQKNNKHRSKENNKVLKKRLIAYENSNAQSNIKQATRPPRAPATFFNFGRNGFQENNILGKSISTSTSSVSSTVSVGSAVSQTSTPSQFSDSNKQPIHSTPRTFTNRKHILQTIGNVNTGSQSHTVLLNNKPALLVPSRPLPKKSKRFGSIETSVSRQSPVNSQPSFQPSFINTHKGNVPHSQRVASSQQLILPQQLINPILSHINSQLALNFHSRPIIKLPQQVIRNTAPNQITNRSEKINSITTTPDGRLSLLVPSRPYISNQKSSTSLSIQKATPIKFSIPSSTGATDIRTMSDMRNRLNQVLLELFSNTPRNQEPKNILPIQTTNPPIEANTVQPGTSLFFKKSNFVKPHESKFLTFQKNIPRKKLSKSLFKEQQAKLFFNKISKYNKNQGTIVTKSPIVRSFTVQADLKDHKRMTRGGRNFGSPEILEKLGFTGLSQLAKKGKVTPIRAVPFATFHL</sequence>
<protein>
    <submittedName>
        <fullName evidence="2">Uncharacterized protein</fullName>
    </submittedName>
</protein>
<evidence type="ECO:0000256" key="1">
    <source>
        <dbReference type="SAM" id="MobiDB-lite"/>
    </source>
</evidence>
<feature type="non-terminal residue" evidence="2">
    <location>
        <position position="1"/>
    </location>
</feature>
<gene>
    <name evidence="2" type="ORF">MNOR_LOCUS22215</name>
</gene>
<accession>A0AAV2RC35</accession>
<feature type="compositionally biased region" description="Polar residues" evidence="1">
    <location>
        <begin position="171"/>
        <end position="189"/>
    </location>
</feature>
<evidence type="ECO:0000313" key="2">
    <source>
        <dbReference type="EMBL" id="CAL4120930.1"/>
    </source>
</evidence>
<reference evidence="2 3" key="1">
    <citation type="submission" date="2024-05" db="EMBL/GenBank/DDBJ databases">
        <authorList>
            <person name="Wallberg A."/>
        </authorList>
    </citation>
    <scope>NUCLEOTIDE SEQUENCE [LARGE SCALE GENOMIC DNA]</scope>
</reference>
<dbReference type="AlphaFoldDB" id="A0AAV2RC35"/>
<dbReference type="Proteomes" id="UP001497623">
    <property type="component" value="Unassembled WGS sequence"/>
</dbReference>
<proteinExistence type="predicted"/>
<feature type="region of interest" description="Disordered" evidence="1">
    <location>
        <begin position="73"/>
        <end position="95"/>
    </location>
</feature>
<dbReference type="EMBL" id="CAXKWB010018514">
    <property type="protein sequence ID" value="CAL4120930.1"/>
    <property type="molecule type" value="Genomic_DNA"/>
</dbReference>
<feature type="region of interest" description="Disordered" evidence="1">
    <location>
        <begin position="166"/>
        <end position="189"/>
    </location>
</feature>
<keyword evidence="3" id="KW-1185">Reference proteome</keyword>
<evidence type="ECO:0000313" key="3">
    <source>
        <dbReference type="Proteomes" id="UP001497623"/>
    </source>
</evidence>
<comment type="caution">
    <text evidence="2">The sequence shown here is derived from an EMBL/GenBank/DDBJ whole genome shotgun (WGS) entry which is preliminary data.</text>
</comment>
<feature type="compositionally biased region" description="Basic residues" evidence="1">
    <location>
        <begin position="83"/>
        <end position="95"/>
    </location>
</feature>